<reference evidence="1 2" key="1">
    <citation type="journal article" date="2018" name="Front. Plant Sci.">
        <title>Red Clover (Trifolium pratense) and Zigzag Clover (T. medium) - A Picture of Genomic Similarities and Differences.</title>
        <authorList>
            <person name="Dluhosova J."/>
            <person name="Istvanek J."/>
            <person name="Nedelnik J."/>
            <person name="Repkova J."/>
        </authorList>
    </citation>
    <scope>NUCLEOTIDE SEQUENCE [LARGE SCALE GENOMIC DNA]</scope>
    <source>
        <strain evidence="2">cv. 10/8</strain>
        <tissue evidence="1">Leaf</tissue>
    </source>
</reference>
<keyword evidence="2" id="KW-1185">Reference proteome</keyword>
<dbReference type="EMBL" id="LXQA010120080">
    <property type="protein sequence ID" value="MCI20483.1"/>
    <property type="molecule type" value="Genomic_DNA"/>
</dbReference>
<evidence type="ECO:0000313" key="2">
    <source>
        <dbReference type="Proteomes" id="UP000265520"/>
    </source>
</evidence>
<accession>A0A392Q7W1</accession>
<feature type="non-terminal residue" evidence="1">
    <location>
        <position position="41"/>
    </location>
</feature>
<protein>
    <submittedName>
        <fullName evidence="1">Carboxylesterase 1-like</fullName>
    </submittedName>
</protein>
<dbReference type="AlphaFoldDB" id="A0A392Q7W1"/>
<evidence type="ECO:0000313" key="1">
    <source>
        <dbReference type="EMBL" id="MCI20483.1"/>
    </source>
</evidence>
<comment type="caution">
    <text evidence="1">The sequence shown here is derived from an EMBL/GenBank/DDBJ whole genome shotgun (WGS) entry which is preliminary data.</text>
</comment>
<proteinExistence type="predicted"/>
<organism evidence="1 2">
    <name type="scientific">Trifolium medium</name>
    <dbReference type="NCBI Taxonomy" id="97028"/>
    <lineage>
        <taxon>Eukaryota</taxon>
        <taxon>Viridiplantae</taxon>
        <taxon>Streptophyta</taxon>
        <taxon>Embryophyta</taxon>
        <taxon>Tracheophyta</taxon>
        <taxon>Spermatophyta</taxon>
        <taxon>Magnoliopsida</taxon>
        <taxon>eudicotyledons</taxon>
        <taxon>Gunneridae</taxon>
        <taxon>Pentapetalae</taxon>
        <taxon>rosids</taxon>
        <taxon>fabids</taxon>
        <taxon>Fabales</taxon>
        <taxon>Fabaceae</taxon>
        <taxon>Papilionoideae</taxon>
        <taxon>50 kb inversion clade</taxon>
        <taxon>NPAAA clade</taxon>
        <taxon>Hologalegina</taxon>
        <taxon>IRL clade</taxon>
        <taxon>Trifolieae</taxon>
        <taxon>Trifolium</taxon>
    </lineage>
</organism>
<sequence length="41" mass="4604">MWEFALPEGVGCDGDPLIDRQVEFVEMLRSKGIDVVGYFGK</sequence>
<name>A0A392Q7W1_9FABA</name>
<dbReference type="Proteomes" id="UP000265520">
    <property type="component" value="Unassembled WGS sequence"/>
</dbReference>